<evidence type="ECO:0000259" key="1">
    <source>
        <dbReference type="Pfam" id="PF01073"/>
    </source>
</evidence>
<proteinExistence type="predicted"/>
<dbReference type="SUPFAM" id="SSF51735">
    <property type="entry name" value="NAD(P)-binding Rossmann-fold domains"/>
    <property type="match status" value="1"/>
</dbReference>
<accession>A0A0K1PET6</accession>
<dbReference type="InterPro" id="IPR036291">
    <property type="entry name" value="NAD(P)-bd_dom_sf"/>
</dbReference>
<dbReference type="GO" id="GO:0005737">
    <property type="term" value="C:cytoplasm"/>
    <property type="evidence" value="ECO:0007669"/>
    <property type="project" value="TreeGrafter"/>
</dbReference>
<name>A0A0K1PET6_9BACT</name>
<sequence>MKALVTGGGGFLGSALARALLARGDEVRVLARGAYPELQALGAATIQGDLRDPAAVAEACSGIDVVFHTAAKAGGWGDPAEYEAINVHGTRNVIDGCRAAGVPSLVYTSTPSVVHQRHGIEGGDESLPYAQHFEAHYPRTKAATEKLVRDASDDALRTVSIRPHFIWGPGDRHLLPRLLDRQRSGRLRRVGKGDPLTDTCYVDNCVHAHLLAADRLRAGADLGGRVYFVSDGAPIGLWTMASRMLQAAGGEPIEGTVPAWLARAAGAALEATWWLLRRQDEPLMTRFGASQLSHAQWFDIGAARRDLGYEPLVSVEEGLRRLQAWSEREAR</sequence>
<dbReference type="Gene3D" id="3.40.50.720">
    <property type="entry name" value="NAD(P)-binding Rossmann-like Domain"/>
    <property type="match status" value="1"/>
</dbReference>
<dbReference type="PANTHER" id="PTHR48079:SF6">
    <property type="entry name" value="NAD(P)-BINDING DOMAIN-CONTAINING PROTEIN-RELATED"/>
    <property type="match status" value="1"/>
</dbReference>
<evidence type="ECO:0000313" key="3">
    <source>
        <dbReference type="Proteomes" id="UP000055590"/>
    </source>
</evidence>
<dbReference type="OrthoDB" id="9814124at2"/>
<dbReference type="PATRIC" id="fig|1391653.3.peg.2519"/>
<dbReference type="InterPro" id="IPR051783">
    <property type="entry name" value="NAD(P)-dependent_oxidoreduct"/>
</dbReference>
<dbReference type="EMBL" id="CP012332">
    <property type="protein sequence ID" value="AKU92030.1"/>
    <property type="molecule type" value="Genomic_DNA"/>
</dbReference>
<gene>
    <name evidence="2" type="ORF">AKJ08_2417</name>
</gene>
<dbReference type="AlphaFoldDB" id="A0A0K1PET6"/>
<evidence type="ECO:0000313" key="2">
    <source>
        <dbReference type="EMBL" id="AKU92030.1"/>
    </source>
</evidence>
<dbReference type="GO" id="GO:0016616">
    <property type="term" value="F:oxidoreductase activity, acting on the CH-OH group of donors, NAD or NADP as acceptor"/>
    <property type="evidence" value="ECO:0007669"/>
    <property type="project" value="InterPro"/>
</dbReference>
<keyword evidence="3" id="KW-1185">Reference proteome</keyword>
<dbReference type="GO" id="GO:0006694">
    <property type="term" value="P:steroid biosynthetic process"/>
    <property type="evidence" value="ECO:0007669"/>
    <property type="project" value="InterPro"/>
</dbReference>
<reference evidence="2 3" key="1">
    <citation type="submission" date="2015-08" db="EMBL/GenBank/DDBJ databases">
        <authorList>
            <person name="Babu N.S."/>
            <person name="Beckwith C.J."/>
            <person name="Beseler K.G."/>
            <person name="Brison A."/>
            <person name="Carone J.V."/>
            <person name="Caskin T.P."/>
            <person name="Diamond M."/>
            <person name="Durham M.E."/>
            <person name="Foxe J.M."/>
            <person name="Go M."/>
            <person name="Henderson B.A."/>
            <person name="Jones I.B."/>
            <person name="McGettigan J.A."/>
            <person name="Micheletti S.J."/>
            <person name="Nasrallah M.E."/>
            <person name="Ortiz D."/>
            <person name="Piller C.R."/>
            <person name="Privatt S.R."/>
            <person name="Schneider S.L."/>
            <person name="Sharp S."/>
            <person name="Smith T.C."/>
            <person name="Stanton J.D."/>
            <person name="Ullery H.E."/>
            <person name="Wilson R.J."/>
            <person name="Serrano M.G."/>
            <person name="Buck G."/>
            <person name="Lee V."/>
            <person name="Wang Y."/>
            <person name="Carvalho R."/>
            <person name="Voegtly L."/>
            <person name="Shi R."/>
            <person name="Duckworth R."/>
            <person name="Johnson A."/>
            <person name="Loviza R."/>
            <person name="Walstead R."/>
            <person name="Shah Z."/>
            <person name="Kiflezghi M."/>
            <person name="Wade K."/>
            <person name="Ball S.L."/>
            <person name="Bradley K.W."/>
            <person name="Asai D.J."/>
            <person name="Bowman C.A."/>
            <person name="Russell D.A."/>
            <person name="Pope W.H."/>
            <person name="Jacobs-Sera D."/>
            <person name="Hendrix R.W."/>
            <person name="Hatfull G.F."/>
        </authorList>
    </citation>
    <scope>NUCLEOTIDE SEQUENCE [LARGE SCALE GENOMIC DNA]</scope>
    <source>
        <strain evidence="2 3">DSM 27710</strain>
    </source>
</reference>
<dbReference type="PANTHER" id="PTHR48079">
    <property type="entry name" value="PROTEIN YEEZ"/>
    <property type="match status" value="1"/>
</dbReference>
<dbReference type="Pfam" id="PF01073">
    <property type="entry name" value="3Beta_HSD"/>
    <property type="match status" value="1"/>
</dbReference>
<dbReference type="KEGG" id="vin:AKJ08_2417"/>
<dbReference type="STRING" id="1391653.AKJ08_2417"/>
<dbReference type="RefSeq" id="WP_050726257.1">
    <property type="nucleotide sequence ID" value="NZ_CP012332.1"/>
</dbReference>
<feature type="domain" description="3-beta hydroxysteroid dehydrogenase/isomerase" evidence="1">
    <location>
        <begin position="4"/>
        <end position="250"/>
    </location>
</feature>
<dbReference type="Proteomes" id="UP000055590">
    <property type="component" value="Chromosome"/>
</dbReference>
<organism evidence="2 3">
    <name type="scientific">Vulgatibacter incomptus</name>
    <dbReference type="NCBI Taxonomy" id="1391653"/>
    <lineage>
        <taxon>Bacteria</taxon>
        <taxon>Pseudomonadati</taxon>
        <taxon>Myxococcota</taxon>
        <taxon>Myxococcia</taxon>
        <taxon>Myxococcales</taxon>
        <taxon>Cystobacterineae</taxon>
        <taxon>Vulgatibacteraceae</taxon>
        <taxon>Vulgatibacter</taxon>
    </lineage>
</organism>
<dbReference type="InterPro" id="IPR002225">
    <property type="entry name" value="3Beta_OHSteriod_DH/Estase"/>
</dbReference>
<protein>
    <submittedName>
        <fullName evidence="2">NAD(P)H steroid dehydrogenase-like protein in alkane synthesis cluster</fullName>
    </submittedName>
</protein>
<dbReference type="GO" id="GO:0004029">
    <property type="term" value="F:aldehyde dehydrogenase (NAD+) activity"/>
    <property type="evidence" value="ECO:0007669"/>
    <property type="project" value="TreeGrafter"/>
</dbReference>